<sequence>MYPQRFLTPLLILLAPGFSLASELESPRCILSIAEAVSRLSFTGSLSTPRQMDTCTNKLRTYSIYATATLYCSSTEIRDGLKVLDDDCEKDGLYRIPYEAVQPELAERYLRGLRVVEYGEVSRDVELDEVVVVSYDWYDRVVRTNRAWTFEMWAHHAFGFFSYWFWGIVLLSGILNRLFTHISGLQRRGLKYDAEGHVSNIGSRNSLLSSPLGRLRQWIRTYFIIPAAFGTHHQRLFYWCSIPTRIEAIVIVLFYIFSLILTCVGHDVFRGNLFWDDIFTQVLRYVSDRTGIMSYANLCLLWLFGSRNNPFLWATGWSFATFNLFHRAIARVAIIQAIVHSIGYTVLTLQANGSYFLYWPNPWWYMGVVGTVCMSLLLVFSSIWLRRNYYEIFLIIHITFSLIIIIGLFIHTSIFKGEFNLYDRYLWPVVVIWSLDRFARLARLLSCNIHLRLNKKSITYSTSVVSYSKASDIIKLEIVPGSRNLQPKPGHHYYIYQPLRWTGYESHPFTVGSWSAIGNECEHLPSSETSDFSSASTAVQSETSTPRAPKNATAGDLTDTRYKLVFWIRPFDGWTKRLRSDCLKSPKQTLTTSFLIEGPYYGAIELHTFENVILIVGGTGIAAALPHIEEHLRRRESKPRHDNKFIAPSSPASSSTALLAPDFSIDPPRTRTNDITFVWTTRQEAFIHEVAARELGPALGREDVTTQFYCTASLQPHPKSQSIGGPTCSSDLQPEQDTMDERTALLSSVDGIYNQGARYGGGGRTFPIDIRPGRPNIRNIITRSVQEIGNRGDCPRGVAARTAILVCGPAEMADEARVAVHEVLKKGYRGVEYFEESFGW</sequence>
<dbReference type="GO" id="GO:0005886">
    <property type="term" value="C:plasma membrane"/>
    <property type="evidence" value="ECO:0007669"/>
    <property type="project" value="TreeGrafter"/>
</dbReference>
<evidence type="ECO:0000256" key="11">
    <source>
        <dbReference type="SAM" id="SignalP"/>
    </source>
</evidence>
<evidence type="ECO:0000259" key="14">
    <source>
        <dbReference type="Pfam" id="PF08030"/>
    </source>
</evidence>
<evidence type="ECO:0000256" key="4">
    <source>
        <dbReference type="ARBA" id="ARBA00022982"/>
    </source>
</evidence>
<dbReference type="GO" id="GO:0015677">
    <property type="term" value="P:copper ion import"/>
    <property type="evidence" value="ECO:0007669"/>
    <property type="project" value="TreeGrafter"/>
</dbReference>
<feature type="compositionally biased region" description="Low complexity" evidence="9">
    <location>
        <begin position="647"/>
        <end position="661"/>
    </location>
</feature>
<dbReference type="InterPro" id="IPR013112">
    <property type="entry name" value="FAD-bd_8"/>
</dbReference>
<evidence type="ECO:0000259" key="12">
    <source>
        <dbReference type="Pfam" id="PF01794"/>
    </source>
</evidence>
<dbReference type="Pfam" id="PF01794">
    <property type="entry name" value="Ferric_reduct"/>
    <property type="match status" value="1"/>
</dbReference>
<feature type="signal peptide" evidence="11">
    <location>
        <begin position="1"/>
        <end position="21"/>
    </location>
</feature>
<dbReference type="CDD" id="cd06186">
    <property type="entry name" value="NOX_Duox_like_FAD_NADP"/>
    <property type="match status" value="1"/>
</dbReference>
<dbReference type="Pfam" id="PF08022">
    <property type="entry name" value="FAD_binding_8"/>
    <property type="match status" value="1"/>
</dbReference>
<organism evidence="15 16">
    <name type="scientific">Blastomyces percursus</name>
    <dbReference type="NCBI Taxonomy" id="1658174"/>
    <lineage>
        <taxon>Eukaryota</taxon>
        <taxon>Fungi</taxon>
        <taxon>Dikarya</taxon>
        <taxon>Ascomycota</taxon>
        <taxon>Pezizomycotina</taxon>
        <taxon>Eurotiomycetes</taxon>
        <taxon>Eurotiomycetidae</taxon>
        <taxon>Onygenales</taxon>
        <taxon>Ajellomycetaceae</taxon>
        <taxon>Blastomyces</taxon>
    </lineage>
</organism>
<dbReference type="InterPro" id="IPR051410">
    <property type="entry name" value="Ferric/Cupric_Reductase"/>
</dbReference>
<reference evidence="15 16" key="1">
    <citation type="submission" date="2015-08" db="EMBL/GenBank/DDBJ databases">
        <title>Emmonsia species relationships and genome sequence.</title>
        <authorList>
            <person name="Cuomo C.A."/>
            <person name="Schwartz I.S."/>
            <person name="Kenyon C."/>
            <person name="De Hoog G.S."/>
            <person name="Govender N.P."/>
            <person name="Botha A."/>
            <person name="Moreno L."/>
            <person name="De Vries M."/>
            <person name="Munoz J.F."/>
            <person name="Stielow J.B."/>
        </authorList>
    </citation>
    <scope>NUCLEOTIDE SEQUENCE [LARGE SCALE GENOMIC DNA]</scope>
    <source>
        <strain evidence="15 16">EI222</strain>
    </source>
</reference>
<keyword evidence="8 10" id="KW-0472">Membrane</keyword>
<keyword evidence="11" id="KW-0732">Signal</keyword>
<dbReference type="GO" id="GO:0006879">
    <property type="term" value="P:intracellular iron ion homeostasis"/>
    <property type="evidence" value="ECO:0007669"/>
    <property type="project" value="TreeGrafter"/>
</dbReference>
<evidence type="ECO:0000313" key="15">
    <source>
        <dbReference type="EMBL" id="OJD24638.1"/>
    </source>
</evidence>
<evidence type="ECO:0000256" key="2">
    <source>
        <dbReference type="ARBA" id="ARBA00022448"/>
    </source>
</evidence>
<dbReference type="OrthoDB" id="167398at2759"/>
<keyword evidence="16" id="KW-1185">Reference proteome</keyword>
<name>A0A1J9Q7A8_9EURO</name>
<keyword evidence="6" id="KW-0560">Oxidoreductase</keyword>
<dbReference type="Pfam" id="PF08030">
    <property type="entry name" value="NAD_binding_6"/>
    <property type="match status" value="1"/>
</dbReference>
<feature type="transmembrane region" description="Helical" evidence="10">
    <location>
        <begin position="248"/>
        <end position="269"/>
    </location>
</feature>
<evidence type="ECO:0000256" key="7">
    <source>
        <dbReference type="ARBA" id="ARBA00023065"/>
    </source>
</evidence>
<feature type="transmembrane region" description="Helical" evidence="10">
    <location>
        <begin position="328"/>
        <end position="351"/>
    </location>
</feature>
<feature type="domain" description="FAD-binding 8" evidence="13">
    <location>
        <begin position="466"/>
        <end position="600"/>
    </location>
</feature>
<dbReference type="PANTHER" id="PTHR32361">
    <property type="entry name" value="FERRIC/CUPRIC REDUCTASE TRANSMEMBRANE COMPONENT"/>
    <property type="match status" value="1"/>
</dbReference>
<keyword evidence="7" id="KW-0406">Ion transport</keyword>
<evidence type="ECO:0000256" key="9">
    <source>
        <dbReference type="SAM" id="MobiDB-lite"/>
    </source>
</evidence>
<feature type="compositionally biased region" description="Basic and acidic residues" evidence="9">
    <location>
        <begin position="634"/>
        <end position="644"/>
    </location>
</feature>
<dbReference type="AlphaFoldDB" id="A0A1J9Q7A8"/>
<feature type="domain" description="Ferric oxidoreductase" evidence="12">
    <location>
        <begin position="290"/>
        <end position="407"/>
    </location>
</feature>
<keyword evidence="4" id="KW-0249">Electron transport</keyword>
<evidence type="ECO:0000259" key="13">
    <source>
        <dbReference type="Pfam" id="PF08022"/>
    </source>
</evidence>
<dbReference type="EMBL" id="LGTZ01000519">
    <property type="protein sequence ID" value="OJD24638.1"/>
    <property type="molecule type" value="Genomic_DNA"/>
</dbReference>
<feature type="transmembrane region" description="Helical" evidence="10">
    <location>
        <begin position="392"/>
        <end position="414"/>
    </location>
</feature>
<feature type="compositionally biased region" description="Low complexity" evidence="9">
    <location>
        <begin position="526"/>
        <end position="538"/>
    </location>
</feature>
<evidence type="ECO:0000256" key="1">
    <source>
        <dbReference type="ARBA" id="ARBA00004141"/>
    </source>
</evidence>
<dbReference type="GO" id="GO:0000293">
    <property type="term" value="F:ferric-chelate reductase activity"/>
    <property type="evidence" value="ECO:0007669"/>
    <property type="project" value="UniProtKB-ARBA"/>
</dbReference>
<evidence type="ECO:0000256" key="6">
    <source>
        <dbReference type="ARBA" id="ARBA00023002"/>
    </source>
</evidence>
<dbReference type="VEuPathDB" id="FungiDB:ACJ73_03995"/>
<proteinExistence type="predicted"/>
<feature type="domain" description="Ferric reductase NAD binding" evidence="14">
    <location>
        <begin position="609"/>
        <end position="819"/>
    </location>
</feature>
<evidence type="ECO:0000256" key="5">
    <source>
        <dbReference type="ARBA" id="ARBA00022989"/>
    </source>
</evidence>
<comment type="caution">
    <text evidence="15">The sequence shown here is derived from an EMBL/GenBank/DDBJ whole genome shotgun (WGS) entry which is preliminary data.</text>
</comment>
<keyword evidence="5 10" id="KW-1133">Transmembrane helix</keyword>
<comment type="subcellular location">
    <subcellularLocation>
        <location evidence="1">Membrane</location>
        <topology evidence="1">Multi-pass membrane protein</topology>
    </subcellularLocation>
</comment>
<keyword evidence="3 10" id="KW-0812">Transmembrane</keyword>
<dbReference type="Gene3D" id="3.40.50.80">
    <property type="entry name" value="Nucleotide-binding domain of ferredoxin-NADP reductase (FNR) module"/>
    <property type="match status" value="1"/>
</dbReference>
<gene>
    <name evidence="15" type="ORF">ACJ73_03995</name>
</gene>
<evidence type="ECO:0008006" key="17">
    <source>
        <dbReference type="Google" id="ProtNLM"/>
    </source>
</evidence>
<feature type="region of interest" description="Disordered" evidence="9">
    <location>
        <begin position="525"/>
        <end position="554"/>
    </location>
</feature>
<dbReference type="SUPFAM" id="SSF52343">
    <property type="entry name" value="Ferredoxin reductase-like, C-terminal NADP-linked domain"/>
    <property type="match status" value="1"/>
</dbReference>
<dbReference type="InterPro" id="IPR013130">
    <property type="entry name" value="Fe3_Rdtase_TM_dom"/>
</dbReference>
<dbReference type="Proteomes" id="UP000242791">
    <property type="component" value="Unassembled WGS sequence"/>
</dbReference>
<dbReference type="SFLD" id="SFLDG01168">
    <property type="entry name" value="Ferric_reductase_subgroup_(FRE"/>
    <property type="match status" value="1"/>
</dbReference>
<dbReference type="GO" id="GO:0006826">
    <property type="term" value="P:iron ion transport"/>
    <property type="evidence" value="ECO:0007669"/>
    <property type="project" value="TreeGrafter"/>
</dbReference>
<feature type="chain" id="PRO_5012678958" description="FAD-binding FR-type domain-containing protein" evidence="11">
    <location>
        <begin position="22"/>
        <end position="840"/>
    </location>
</feature>
<keyword evidence="2" id="KW-0813">Transport</keyword>
<dbReference type="InterPro" id="IPR013121">
    <property type="entry name" value="Fe_red_NAD-bd_6"/>
</dbReference>
<protein>
    <recommendedName>
        <fullName evidence="17">FAD-binding FR-type domain-containing protein</fullName>
    </recommendedName>
</protein>
<dbReference type="SFLD" id="SFLDS00052">
    <property type="entry name" value="Ferric_Reductase_Domain"/>
    <property type="match status" value="1"/>
</dbReference>
<evidence type="ECO:0000256" key="8">
    <source>
        <dbReference type="ARBA" id="ARBA00023136"/>
    </source>
</evidence>
<dbReference type="InterPro" id="IPR039261">
    <property type="entry name" value="FNR_nucleotide-bd"/>
</dbReference>
<dbReference type="STRING" id="1658174.A0A1J9Q7A8"/>
<evidence type="ECO:0000313" key="16">
    <source>
        <dbReference type="Proteomes" id="UP000242791"/>
    </source>
</evidence>
<feature type="region of interest" description="Disordered" evidence="9">
    <location>
        <begin position="634"/>
        <end position="663"/>
    </location>
</feature>
<accession>A0A1J9Q7A8</accession>
<dbReference type="PANTHER" id="PTHR32361:SF9">
    <property type="entry name" value="FERRIC REDUCTASE TRANSMEMBRANE COMPONENT 3-RELATED"/>
    <property type="match status" value="1"/>
</dbReference>
<evidence type="ECO:0000256" key="10">
    <source>
        <dbReference type="SAM" id="Phobius"/>
    </source>
</evidence>
<evidence type="ECO:0000256" key="3">
    <source>
        <dbReference type="ARBA" id="ARBA00022692"/>
    </source>
</evidence>
<feature type="transmembrane region" description="Helical" evidence="10">
    <location>
        <begin position="160"/>
        <end position="179"/>
    </location>
</feature>
<feature type="transmembrane region" description="Helical" evidence="10">
    <location>
        <begin position="363"/>
        <end position="385"/>
    </location>
</feature>